<sequence>MKDNILILEAKQSNHEELREIFFTVRKDTFHWIELNALKLSDYDESTKDELILAAFINNNIVGFVSIWVPDKFIHNLFVLKDFQGKGVGTALINEAAKRVGLPLTLKCVKENTKAFDYYKSHNWKIEKEDMGNEGLYYLMKYSRPLNEE</sequence>
<dbReference type="Pfam" id="PF00583">
    <property type="entry name" value="Acetyltransf_1"/>
    <property type="match status" value="1"/>
</dbReference>
<evidence type="ECO:0000313" key="2">
    <source>
        <dbReference type="EMBL" id="SET84995.1"/>
    </source>
</evidence>
<feature type="domain" description="N-acetyltransferase" evidence="1">
    <location>
        <begin position="5"/>
        <end position="145"/>
    </location>
</feature>
<dbReference type="RefSeq" id="WP_054792103.1">
    <property type="nucleotide sequence ID" value="NZ_LT630003.1"/>
</dbReference>
<dbReference type="SUPFAM" id="SSF55729">
    <property type="entry name" value="Acyl-CoA N-acyltransferases (Nat)"/>
    <property type="match status" value="1"/>
</dbReference>
<proteinExistence type="predicted"/>
<dbReference type="Gene3D" id="3.40.630.30">
    <property type="match status" value="1"/>
</dbReference>
<dbReference type="InterPro" id="IPR000182">
    <property type="entry name" value="GNAT_dom"/>
</dbReference>
<dbReference type="InterPro" id="IPR016181">
    <property type="entry name" value="Acyl_CoA_acyltransferase"/>
</dbReference>
<dbReference type="CDD" id="cd04301">
    <property type="entry name" value="NAT_SF"/>
    <property type="match status" value="1"/>
</dbReference>
<protein>
    <submittedName>
        <fullName evidence="2">Acetyltransferase (GNAT) domain-containing protein</fullName>
    </submittedName>
</protein>
<keyword evidence="3" id="KW-1185">Reference proteome</keyword>
<gene>
    <name evidence="2" type="ORF">SAMN02745906_2406</name>
</gene>
<accession>A0ABY1CA19</accession>
<dbReference type="PROSITE" id="PS51186">
    <property type="entry name" value="GNAT"/>
    <property type="match status" value="1"/>
</dbReference>
<dbReference type="Proteomes" id="UP000198970">
    <property type="component" value="Chromosome I"/>
</dbReference>
<evidence type="ECO:0000313" key="3">
    <source>
        <dbReference type="Proteomes" id="UP000198970"/>
    </source>
</evidence>
<reference evidence="2 3" key="1">
    <citation type="submission" date="2016-10" db="EMBL/GenBank/DDBJ databases">
        <authorList>
            <person name="Varghese N."/>
            <person name="Submissions S."/>
        </authorList>
    </citation>
    <scope>NUCLEOTIDE SEQUENCE [LARGE SCALE GENOMIC DNA]</scope>
    <source>
        <strain evidence="2 3">ATCC 19403</strain>
    </source>
</reference>
<evidence type="ECO:0000259" key="1">
    <source>
        <dbReference type="PROSITE" id="PS51186"/>
    </source>
</evidence>
<dbReference type="EMBL" id="LT630003">
    <property type="protein sequence ID" value="SET84995.1"/>
    <property type="molecule type" value="Genomic_DNA"/>
</dbReference>
<organism evidence="2 3">
    <name type="scientific">Lacrimispora sphenoides JCM 1415</name>
    <dbReference type="NCBI Taxonomy" id="1297793"/>
    <lineage>
        <taxon>Bacteria</taxon>
        <taxon>Bacillati</taxon>
        <taxon>Bacillota</taxon>
        <taxon>Clostridia</taxon>
        <taxon>Lachnospirales</taxon>
        <taxon>Lachnospiraceae</taxon>
        <taxon>Lacrimispora</taxon>
    </lineage>
</organism>
<name>A0ABY1CA19_9FIRM</name>